<dbReference type="EMBL" id="ML735222">
    <property type="protein sequence ID" value="KAE8394687.1"/>
    <property type="molecule type" value="Genomic_DNA"/>
</dbReference>
<protein>
    <recommendedName>
        <fullName evidence="3">Secreted protein</fullName>
    </recommendedName>
</protein>
<feature type="chain" id="PRO_5024833401" description="Secreted protein" evidence="1">
    <location>
        <begin position="24"/>
        <end position="86"/>
    </location>
</feature>
<sequence>MRPNPRLTFTSVSISLVSWLVTAHPTKQGTQDLLEFGIQIYSCLQPTNYIETSRSPWITAHDIVTLTLSPRKLLLSCTHQQHGKLH</sequence>
<reference evidence="2" key="1">
    <citation type="submission" date="2019-04" db="EMBL/GenBank/DDBJ databases">
        <title>Friends and foes A comparative genomics studyof 23 Aspergillus species from section Flavi.</title>
        <authorList>
            <consortium name="DOE Joint Genome Institute"/>
            <person name="Kjaerbolling I."/>
            <person name="Vesth T."/>
            <person name="Frisvad J.C."/>
            <person name="Nybo J.L."/>
            <person name="Theobald S."/>
            <person name="Kildgaard S."/>
            <person name="Isbrandt T."/>
            <person name="Kuo A."/>
            <person name="Sato A."/>
            <person name="Lyhne E.K."/>
            <person name="Kogle M.E."/>
            <person name="Wiebenga A."/>
            <person name="Kun R.S."/>
            <person name="Lubbers R.J."/>
            <person name="Makela M.R."/>
            <person name="Barry K."/>
            <person name="Chovatia M."/>
            <person name="Clum A."/>
            <person name="Daum C."/>
            <person name="Haridas S."/>
            <person name="He G."/>
            <person name="LaButti K."/>
            <person name="Lipzen A."/>
            <person name="Mondo S."/>
            <person name="Riley R."/>
            <person name="Salamov A."/>
            <person name="Simmons B.A."/>
            <person name="Magnuson J.K."/>
            <person name="Henrissat B."/>
            <person name="Mortensen U.H."/>
            <person name="Larsen T.O."/>
            <person name="Devries R.P."/>
            <person name="Grigoriev I.V."/>
            <person name="Machida M."/>
            <person name="Baker S.E."/>
            <person name="Andersen M.R."/>
        </authorList>
    </citation>
    <scope>NUCLEOTIDE SEQUENCE [LARGE SCALE GENOMIC DNA]</scope>
    <source>
        <strain evidence="2">IBT 14317</strain>
    </source>
</reference>
<gene>
    <name evidence="2" type="ORF">BDV23DRAFT_135128</name>
</gene>
<accession>A0A5N7CLL8</accession>
<evidence type="ECO:0000256" key="1">
    <source>
        <dbReference type="SAM" id="SignalP"/>
    </source>
</evidence>
<dbReference type="Proteomes" id="UP000326877">
    <property type="component" value="Unassembled WGS sequence"/>
</dbReference>
<keyword evidence="1" id="KW-0732">Signal</keyword>
<dbReference type="AlphaFoldDB" id="A0A5N7CLL8"/>
<evidence type="ECO:0000313" key="2">
    <source>
        <dbReference type="EMBL" id="KAE8394687.1"/>
    </source>
</evidence>
<organism evidence="2">
    <name type="scientific">Petromyces alliaceus</name>
    <name type="common">Aspergillus alliaceus</name>
    <dbReference type="NCBI Taxonomy" id="209559"/>
    <lineage>
        <taxon>Eukaryota</taxon>
        <taxon>Fungi</taxon>
        <taxon>Dikarya</taxon>
        <taxon>Ascomycota</taxon>
        <taxon>Pezizomycotina</taxon>
        <taxon>Eurotiomycetes</taxon>
        <taxon>Eurotiomycetidae</taxon>
        <taxon>Eurotiales</taxon>
        <taxon>Aspergillaceae</taxon>
        <taxon>Aspergillus</taxon>
        <taxon>Aspergillus subgen. Circumdati</taxon>
    </lineage>
</organism>
<evidence type="ECO:0008006" key="3">
    <source>
        <dbReference type="Google" id="ProtNLM"/>
    </source>
</evidence>
<name>A0A5N7CLL8_PETAA</name>
<feature type="signal peptide" evidence="1">
    <location>
        <begin position="1"/>
        <end position="23"/>
    </location>
</feature>
<proteinExistence type="predicted"/>